<keyword evidence="1" id="KW-1133">Transmembrane helix</keyword>
<name>A0A518FZ48_9PLAN</name>
<evidence type="ECO:0000313" key="2">
    <source>
        <dbReference type="EMBL" id="QDV21632.1"/>
    </source>
</evidence>
<protein>
    <recommendedName>
        <fullName evidence="4">DUF4149 domain-containing protein</fullName>
    </recommendedName>
</protein>
<organism evidence="2 3">
    <name type="scientific">Gimesia panareensis</name>
    <dbReference type="NCBI Taxonomy" id="2527978"/>
    <lineage>
        <taxon>Bacteria</taxon>
        <taxon>Pseudomonadati</taxon>
        <taxon>Planctomycetota</taxon>
        <taxon>Planctomycetia</taxon>
        <taxon>Planctomycetales</taxon>
        <taxon>Planctomycetaceae</taxon>
        <taxon>Gimesia</taxon>
    </lineage>
</organism>
<dbReference type="RefSeq" id="WP_145460303.1">
    <property type="nucleotide sequence ID" value="NZ_CP036317.1"/>
</dbReference>
<evidence type="ECO:0000313" key="3">
    <source>
        <dbReference type="Proteomes" id="UP000320839"/>
    </source>
</evidence>
<dbReference type="OrthoDB" id="272135at2"/>
<evidence type="ECO:0008006" key="4">
    <source>
        <dbReference type="Google" id="ProtNLM"/>
    </source>
</evidence>
<dbReference type="AlphaFoldDB" id="A0A518FZ48"/>
<keyword evidence="1" id="KW-0812">Transmembrane</keyword>
<feature type="transmembrane region" description="Helical" evidence="1">
    <location>
        <begin position="131"/>
        <end position="154"/>
    </location>
</feature>
<keyword evidence="1" id="KW-0472">Membrane</keyword>
<evidence type="ECO:0000256" key="1">
    <source>
        <dbReference type="SAM" id="Phobius"/>
    </source>
</evidence>
<feature type="transmembrane region" description="Helical" evidence="1">
    <location>
        <begin position="21"/>
        <end position="47"/>
    </location>
</feature>
<dbReference type="EMBL" id="CP036317">
    <property type="protein sequence ID" value="QDV21632.1"/>
    <property type="molecule type" value="Genomic_DNA"/>
</dbReference>
<feature type="transmembrane region" description="Helical" evidence="1">
    <location>
        <begin position="90"/>
        <end position="111"/>
    </location>
</feature>
<proteinExistence type="predicted"/>
<sequence length="169" mass="18887">MQENHSSSHSPGSLVALRHAIWPYILCLVWGIWWGGLCFYAVVVVPIGTELIGSVEQGFITQQVTQWHNALSILAVLCLCIEAGRRQSRLLWGTGAILAIVVVCEFVWHIHLTALMDFQDQSVPEHFYGAHAIYLWMTAVEWGIGLLLPVYFFASGAEQMKSVESESTQ</sequence>
<dbReference type="Proteomes" id="UP000320839">
    <property type="component" value="Chromosome"/>
</dbReference>
<gene>
    <name evidence="2" type="ORF">Pan153_63220</name>
</gene>
<accession>A0A518FZ48</accession>
<reference evidence="2 3" key="1">
    <citation type="submission" date="2019-02" db="EMBL/GenBank/DDBJ databases">
        <title>Deep-cultivation of Planctomycetes and their phenomic and genomic characterization uncovers novel biology.</title>
        <authorList>
            <person name="Wiegand S."/>
            <person name="Jogler M."/>
            <person name="Boedeker C."/>
            <person name="Pinto D."/>
            <person name="Vollmers J."/>
            <person name="Rivas-Marin E."/>
            <person name="Kohn T."/>
            <person name="Peeters S.H."/>
            <person name="Heuer A."/>
            <person name="Rast P."/>
            <person name="Oberbeckmann S."/>
            <person name="Bunk B."/>
            <person name="Jeske O."/>
            <person name="Meyerdierks A."/>
            <person name="Storesund J.E."/>
            <person name="Kallscheuer N."/>
            <person name="Luecker S."/>
            <person name="Lage O.M."/>
            <person name="Pohl T."/>
            <person name="Merkel B.J."/>
            <person name="Hornburger P."/>
            <person name="Mueller R.-W."/>
            <person name="Bruemmer F."/>
            <person name="Labrenz M."/>
            <person name="Spormann A.M."/>
            <person name="Op den Camp H."/>
            <person name="Overmann J."/>
            <person name="Amann R."/>
            <person name="Jetten M.S.M."/>
            <person name="Mascher T."/>
            <person name="Medema M.H."/>
            <person name="Devos D.P."/>
            <person name="Kaster A.-K."/>
            <person name="Ovreas L."/>
            <person name="Rohde M."/>
            <person name="Galperin M.Y."/>
            <person name="Jogler C."/>
        </authorList>
    </citation>
    <scope>NUCLEOTIDE SEQUENCE [LARGE SCALE GENOMIC DNA]</scope>
    <source>
        <strain evidence="2 3">Pan153</strain>
    </source>
</reference>